<name>A0A850PTJ7_9MYCO</name>
<reference evidence="2 3" key="1">
    <citation type="submission" date="2020-05" db="EMBL/GenBank/DDBJ databases">
        <title>Draft genome sequence of Mycobacterium hippocampi DL, isolated from European seabass, Dicentrarchus labrax, reared in fish farms.</title>
        <authorList>
            <person name="Stathopoulou P."/>
            <person name="Asimakis E."/>
            <person name="Tzokas K."/>
            <person name="Batargias C."/>
            <person name="Tsiamis G."/>
        </authorList>
    </citation>
    <scope>NUCLEOTIDE SEQUENCE [LARGE SCALE GENOMIC DNA]</scope>
    <source>
        <strain evidence="2 3">DL</strain>
    </source>
</reference>
<evidence type="ECO:0000313" key="2">
    <source>
        <dbReference type="EMBL" id="NVN50906.1"/>
    </source>
</evidence>
<feature type="region of interest" description="Disordered" evidence="1">
    <location>
        <begin position="76"/>
        <end position="101"/>
    </location>
</feature>
<gene>
    <name evidence="2" type="ORF">HLY00_5956</name>
</gene>
<proteinExistence type="predicted"/>
<dbReference type="AlphaFoldDB" id="A0A850PTJ7"/>
<dbReference type="EMBL" id="JABFYL010000027">
    <property type="protein sequence ID" value="NVN50906.1"/>
    <property type="molecule type" value="Genomic_DNA"/>
</dbReference>
<protein>
    <submittedName>
        <fullName evidence="2">Mobile element protein</fullName>
    </submittedName>
</protein>
<accession>A0A850PTJ7</accession>
<comment type="caution">
    <text evidence="2">The sequence shown here is derived from an EMBL/GenBank/DDBJ whole genome shotgun (WGS) entry which is preliminary data.</text>
</comment>
<evidence type="ECO:0000256" key="1">
    <source>
        <dbReference type="SAM" id="MobiDB-lite"/>
    </source>
</evidence>
<evidence type="ECO:0000313" key="3">
    <source>
        <dbReference type="Proteomes" id="UP000570517"/>
    </source>
</evidence>
<feature type="region of interest" description="Disordered" evidence="1">
    <location>
        <begin position="1"/>
        <end position="21"/>
    </location>
</feature>
<keyword evidence="3" id="KW-1185">Reference proteome</keyword>
<dbReference type="Proteomes" id="UP000570517">
    <property type="component" value="Unassembled WGS sequence"/>
</dbReference>
<organism evidence="2 3">
    <name type="scientific">Mycolicibacterium hippocampi</name>
    <dbReference type="NCBI Taxonomy" id="659824"/>
    <lineage>
        <taxon>Bacteria</taxon>
        <taxon>Bacillati</taxon>
        <taxon>Actinomycetota</taxon>
        <taxon>Actinomycetes</taxon>
        <taxon>Mycobacteriales</taxon>
        <taxon>Mycobacteriaceae</taxon>
        <taxon>Mycolicibacterium</taxon>
    </lineage>
</organism>
<sequence length="116" mass="12865">MLEPKTRRPKSSPSKLSDEAKQRALAVRAALEASGLDHVPISVHEKTHIREAGVARLEPKKKPRSAWRRLVYPAPMRAGNSTRPSMCSAAWPTPRPTPQNQTTVTEVLIHKLSPMS</sequence>